<reference evidence="2" key="1">
    <citation type="submission" date="2018-04" db="EMBL/GenBank/DDBJ databases">
        <title>Transcriptome of Schizaphis graminum biotype I.</title>
        <authorList>
            <person name="Scully E.D."/>
            <person name="Geib S.M."/>
            <person name="Palmer N.A."/>
            <person name="Koch K."/>
            <person name="Bradshaw J."/>
            <person name="Heng-Moss T."/>
            <person name="Sarath G."/>
        </authorList>
    </citation>
    <scope>NUCLEOTIDE SEQUENCE</scope>
</reference>
<dbReference type="EMBL" id="GGMR01010203">
    <property type="protein sequence ID" value="MBY22822.1"/>
    <property type="molecule type" value="Transcribed_RNA"/>
</dbReference>
<dbReference type="Pfam" id="PF09588">
    <property type="entry name" value="YqaJ"/>
    <property type="match status" value="1"/>
</dbReference>
<dbReference type="PANTHER" id="PTHR46609">
    <property type="entry name" value="EXONUCLEASE, PHAGE-TYPE/RECB, C-TERMINAL DOMAIN-CONTAINING PROTEIN"/>
    <property type="match status" value="1"/>
</dbReference>
<dbReference type="PANTHER" id="PTHR46609:SF8">
    <property type="entry name" value="YQAJ VIRAL RECOMBINASE DOMAIN-CONTAINING PROTEIN"/>
    <property type="match status" value="1"/>
</dbReference>
<gene>
    <name evidence="2" type="ORF">g.34221</name>
</gene>
<dbReference type="Gene3D" id="3.90.320.10">
    <property type="match status" value="1"/>
</dbReference>
<accession>A0A2S2P0I0</accession>
<evidence type="ECO:0000259" key="1">
    <source>
        <dbReference type="Pfam" id="PF09588"/>
    </source>
</evidence>
<name>A0A2S2P0I0_SCHGA</name>
<proteinExistence type="predicted"/>
<dbReference type="InterPro" id="IPR011335">
    <property type="entry name" value="Restrct_endonuc-II-like"/>
</dbReference>
<sequence>MIVDDLNSAIENDDVKLEKYIANCILNKSVQSVVLLQLFSYTENLNEIKSCCRNTYNSLFVCDIEEVYFKSKINRSNWNEERKYRITGSRCYSIYTYRGTDWKKKATNYFNSKKINNDYTCHGENEEGNARYAYISKTGAIVEETGIIVSNSNPWLSYSPDGVIMDNHVPKKLLEIKCPYLGIL</sequence>
<evidence type="ECO:0000313" key="2">
    <source>
        <dbReference type="EMBL" id="MBY22822.1"/>
    </source>
</evidence>
<dbReference type="InterPro" id="IPR019080">
    <property type="entry name" value="YqaJ_viral_recombinase"/>
</dbReference>
<dbReference type="InterPro" id="IPR011604">
    <property type="entry name" value="PDDEXK-like_dom_sf"/>
</dbReference>
<dbReference type="AlphaFoldDB" id="A0A2S2P0I0"/>
<feature type="domain" description="YqaJ viral recombinase" evidence="1">
    <location>
        <begin position="78"/>
        <end position="180"/>
    </location>
</feature>
<dbReference type="SUPFAM" id="SSF52980">
    <property type="entry name" value="Restriction endonuclease-like"/>
    <property type="match status" value="1"/>
</dbReference>
<dbReference type="InterPro" id="IPR051703">
    <property type="entry name" value="NF-kappa-B_Signaling_Reg"/>
</dbReference>
<organism evidence="2">
    <name type="scientific">Schizaphis graminum</name>
    <name type="common">Green bug aphid</name>
    <dbReference type="NCBI Taxonomy" id="13262"/>
    <lineage>
        <taxon>Eukaryota</taxon>
        <taxon>Metazoa</taxon>
        <taxon>Ecdysozoa</taxon>
        <taxon>Arthropoda</taxon>
        <taxon>Hexapoda</taxon>
        <taxon>Insecta</taxon>
        <taxon>Pterygota</taxon>
        <taxon>Neoptera</taxon>
        <taxon>Paraneoptera</taxon>
        <taxon>Hemiptera</taxon>
        <taxon>Sternorrhyncha</taxon>
        <taxon>Aphidomorpha</taxon>
        <taxon>Aphidoidea</taxon>
        <taxon>Aphididae</taxon>
        <taxon>Aphidini</taxon>
        <taxon>Schizaphis</taxon>
    </lineage>
</organism>
<dbReference type="CDD" id="cd22343">
    <property type="entry name" value="PDDEXK_lambda_exonuclease-like"/>
    <property type="match status" value="1"/>
</dbReference>
<dbReference type="GO" id="GO:0006281">
    <property type="term" value="P:DNA repair"/>
    <property type="evidence" value="ECO:0007669"/>
    <property type="project" value="UniProtKB-ARBA"/>
</dbReference>
<protein>
    <recommendedName>
        <fullName evidence="1">YqaJ viral recombinase domain-containing protein</fullName>
    </recommendedName>
</protein>